<evidence type="ECO:0000256" key="7">
    <source>
        <dbReference type="RuleBase" id="RU362048"/>
    </source>
</evidence>
<comment type="similarity">
    <text evidence="2 7">Belongs to the UPF0056 (MarC) family.</text>
</comment>
<protein>
    <recommendedName>
        <fullName evidence="7">UPF0056 membrane protein</fullName>
    </recommendedName>
</protein>
<feature type="transmembrane region" description="Helical" evidence="7">
    <location>
        <begin position="117"/>
        <end position="138"/>
    </location>
</feature>
<dbReference type="PANTHER" id="PTHR33508">
    <property type="entry name" value="UPF0056 MEMBRANE PROTEIN YHCE"/>
    <property type="match status" value="1"/>
</dbReference>
<evidence type="ECO:0000313" key="8">
    <source>
        <dbReference type="EMBL" id="MQQ07337.1"/>
    </source>
</evidence>
<dbReference type="NCBIfam" id="TIGR00427">
    <property type="entry name" value="NAAT family transporter"/>
    <property type="match status" value="1"/>
</dbReference>
<keyword evidence="3" id="KW-1003">Cell membrane</keyword>
<reference evidence="8 9" key="1">
    <citation type="submission" date="2019-10" db="EMBL/GenBank/DDBJ databases">
        <title>Epibacterium sp. nov., isolated from seawater.</title>
        <authorList>
            <person name="Zhang X."/>
            <person name="Li N."/>
        </authorList>
    </citation>
    <scope>NUCLEOTIDE SEQUENCE [LARGE SCALE GENOMIC DNA]</scope>
    <source>
        <strain evidence="8 9">SM1979</strain>
    </source>
</reference>
<evidence type="ECO:0000256" key="6">
    <source>
        <dbReference type="ARBA" id="ARBA00023136"/>
    </source>
</evidence>
<gene>
    <name evidence="8" type="ORF">GFB49_02615</name>
</gene>
<keyword evidence="9" id="KW-1185">Reference proteome</keyword>
<dbReference type="Proteomes" id="UP000444174">
    <property type="component" value="Unassembled WGS sequence"/>
</dbReference>
<accession>A0A843YER4</accession>
<feature type="transmembrane region" description="Helical" evidence="7">
    <location>
        <begin position="182"/>
        <end position="200"/>
    </location>
</feature>
<evidence type="ECO:0000313" key="9">
    <source>
        <dbReference type="Proteomes" id="UP000444174"/>
    </source>
</evidence>
<comment type="subcellular location">
    <subcellularLocation>
        <location evidence="1 7">Cell membrane</location>
        <topology evidence="1 7">Multi-pass membrane protein</topology>
    </subcellularLocation>
</comment>
<dbReference type="PANTHER" id="PTHR33508:SF1">
    <property type="entry name" value="UPF0056 MEMBRANE PROTEIN YHCE"/>
    <property type="match status" value="1"/>
</dbReference>
<evidence type="ECO:0000256" key="5">
    <source>
        <dbReference type="ARBA" id="ARBA00022989"/>
    </source>
</evidence>
<evidence type="ECO:0000256" key="3">
    <source>
        <dbReference type="ARBA" id="ARBA00022475"/>
    </source>
</evidence>
<feature type="transmembrane region" description="Helical" evidence="7">
    <location>
        <begin position="144"/>
        <end position="170"/>
    </location>
</feature>
<evidence type="ECO:0000256" key="2">
    <source>
        <dbReference type="ARBA" id="ARBA00009784"/>
    </source>
</evidence>
<organism evidence="8 9">
    <name type="scientific">Tritonibacter litoralis</name>
    <dbReference type="NCBI Taxonomy" id="2662264"/>
    <lineage>
        <taxon>Bacteria</taxon>
        <taxon>Pseudomonadati</taxon>
        <taxon>Pseudomonadota</taxon>
        <taxon>Alphaproteobacteria</taxon>
        <taxon>Rhodobacterales</taxon>
        <taxon>Paracoccaceae</taxon>
        <taxon>Tritonibacter</taxon>
    </lineage>
</organism>
<dbReference type="RefSeq" id="WP_153214229.1">
    <property type="nucleotide sequence ID" value="NZ_WIBF01000001.1"/>
</dbReference>
<dbReference type="Pfam" id="PF01914">
    <property type="entry name" value="MarC"/>
    <property type="match status" value="1"/>
</dbReference>
<keyword evidence="5 7" id="KW-1133">Transmembrane helix</keyword>
<dbReference type="InterPro" id="IPR002771">
    <property type="entry name" value="Multi_antbiot-R_MarC"/>
</dbReference>
<keyword evidence="4 7" id="KW-0812">Transmembrane</keyword>
<dbReference type="EMBL" id="WIBF01000001">
    <property type="protein sequence ID" value="MQQ07337.1"/>
    <property type="molecule type" value="Genomic_DNA"/>
</dbReference>
<evidence type="ECO:0000256" key="4">
    <source>
        <dbReference type="ARBA" id="ARBA00022692"/>
    </source>
</evidence>
<evidence type="ECO:0000256" key="1">
    <source>
        <dbReference type="ARBA" id="ARBA00004651"/>
    </source>
</evidence>
<proteinExistence type="inferred from homology"/>
<name>A0A843YER4_9RHOB</name>
<feature type="transmembrane region" description="Helical" evidence="7">
    <location>
        <begin position="67"/>
        <end position="92"/>
    </location>
</feature>
<feature type="transmembrane region" description="Helical" evidence="7">
    <location>
        <begin position="6"/>
        <end position="30"/>
    </location>
</feature>
<feature type="transmembrane region" description="Helical" evidence="7">
    <location>
        <begin position="42"/>
        <end position="61"/>
    </location>
</feature>
<dbReference type="GO" id="GO:0005886">
    <property type="term" value="C:plasma membrane"/>
    <property type="evidence" value="ECO:0007669"/>
    <property type="project" value="UniProtKB-SubCell"/>
</dbReference>
<keyword evidence="6 7" id="KW-0472">Membrane</keyword>
<sequence length="211" mass="22261">MIDSGFFITSFVALFVIIDPIGLTPIFIALTQGLPTKQQRRIALRAIAVAGGLLAVFAVLGEAVLEFIGISMPAFRVAGGILLFLTALDMLFERRTKRREERSQPEEEEEDIEDPSVFPMAIPLIAGPGSITTVILLTGEHSGFVGFAATMGVVAAVLLILLGLCFSAGALAQALGKTGVTVVTRLLGMLLAALAVQFVLDGLRDFGLMGS</sequence>
<comment type="caution">
    <text evidence="8">The sequence shown here is derived from an EMBL/GenBank/DDBJ whole genome shotgun (WGS) entry which is preliminary data.</text>
</comment>
<dbReference type="AlphaFoldDB" id="A0A843YER4"/>